<dbReference type="PANTHER" id="PTHR43343:SF3">
    <property type="entry name" value="PROTEASE DO-LIKE 8, CHLOROPLASTIC"/>
    <property type="match status" value="1"/>
</dbReference>
<evidence type="ECO:0000256" key="4">
    <source>
        <dbReference type="ARBA" id="ARBA00022825"/>
    </source>
</evidence>
<feature type="domain" description="PDZ" evidence="5">
    <location>
        <begin position="271"/>
        <end position="363"/>
    </location>
</feature>
<dbReference type="OrthoDB" id="9758917at2"/>
<gene>
    <name evidence="6" type="ORF">ACR52_11805</name>
</gene>
<protein>
    <submittedName>
        <fullName evidence="6">2-alkenal reductase</fullName>
    </submittedName>
</protein>
<comment type="similarity">
    <text evidence="1">Belongs to the peptidase S1C family.</text>
</comment>
<sequence>MLKALRFFGWPLLAGVLIATLIIQRYPQWVGLPSLDVNLQQAPQTNAVVQGPVTYADAVVIAAPAVVNLYTTKVINKPAHPLFEDPQFRRYFGDNGPKQRRMESSLGSGVIMSPEGYILTNNHVTTGADQIVVALRDGRETLARVVGSDPETDLAVLKIDLKNLPAITIGRSEGLRVGDVALAIGNPFGVGQTVTMGIISATGRNQLGLNSYEDFIQTDAAINPGNSGGALVDANGNLTGINTAIFSKSGGSQGIGFAIPVKLAMEVMKSIIEHGQVIRGWLGIEVQPLTKELAESFGLTGRPGIVVAGIFRDGPAQKAGLQLGDVILSIDGEPAGDGRKSMNQVARIKPTGKVTIQVMRNGKEIKLSAEIGLRPPPAPVKEEE</sequence>
<proteinExistence type="inferred from homology"/>
<dbReference type="SUPFAM" id="SSF50156">
    <property type="entry name" value="PDZ domain-like"/>
    <property type="match status" value="1"/>
</dbReference>
<evidence type="ECO:0000259" key="5">
    <source>
        <dbReference type="PROSITE" id="PS50106"/>
    </source>
</evidence>
<evidence type="ECO:0000313" key="7">
    <source>
        <dbReference type="Proteomes" id="UP000037551"/>
    </source>
</evidence>
<keyword evidence="3" id="KW-0378">Hydrolase</keyword>
<evidence type="ECO:0000256" key="2">
    <source>
        <dbReference type="ARBA" id="ARBA00022670"/>
    </source>
</evidence>
<dbReference type="GO" id="GO:0004252">
    <property type="term" value="F:serine-type endopeptidase activity"/>
    <property type="evidence" value="ECO:0007669"/>
    <property type="project" value="InterPro"/>
</dbReference>
<dbReference type="InterPro" id="IPR051201">
    <property type="entry name" value="Chloro_Bact_Ser_Proteases"/>
</dbReference>
<dbReference type="SUPFAM" id="SSF50494">
    <property type="entry name" value="Trypsin-like serine proteases"/>
    <property type="match status" value="1"/>
</dbReference>
<keyword evidence="4" id="KW-0720">Serine protease</keyword>
<dbReference type="SMART" id="SM00228">
    <property type="entry name" value="PDZ"/>
    <property type="match status" value="1"/>
</dbReference>
<dbReference type="InterPro" id="IPR009003">
    <property type="entry name" value="Peptidase_S1_PA"/>
</dbReference>
<dbReference type="PROSITE" id="PS50106">
    <property type="entry name" value="PDZ"/>
    <property type="match status" value="1"/>
</dbReference>
<accession>A0A0J8FYN7</accession>
<evidence type="ECO:0000313" key="6">
    <source>
        <dbReference type="EMBL" id="KMT55245.1"/>
    </source>
</evidence>
<evidence type="ECO:0000256" key="1">
    <source>
        <dbReference type="ARBA" id="ARBA00010541"/>
    </source>
</evidence>
<dbReference type="EMBL" id="LFMW01000007">
    <property type="protein sequence ID" value="KMT55245.1"/>
    <property type="molecule type" value="Genomic_DNA"/>
</dbReference>
<dbReference type="InterPro" id="IPR001940">
    <property type="entry name" value="Peptidase_S1C"/>
</dbReference>
<comment type="caution">
    <text evidence="6">The sequence shown here is derived from an EMBL/GenBank/DDBJ whole genome shotgun (WGS) entry which is preliminary data.</text>
</comment>
<dbReference type="Pfam" id="PF13365">
    <property type="entry name" value="Trypsin_2"/>
    <property type="match status" value="1"/>
</dbReference>
<name>A0A0J8FYN7_9PSED</name>
<dbReference type="PATRIC" id="fig|1674920.3.peg.5194"/>
<dbReference type="PRINTS" id="PR00834">
    <property type="entry name" value="PROTEASES2C"/>
</dbReference>
<dbReference type="InterPro" id="IPR036034">
    <property type="entry name" value="PDZ_sf"/>
</dbReference>
<dbReference type="Pfam" id="PF13180">
    <property type="entry name" value="PDZ_2"/>
    <property type="match status" value="1"/>
</dbReference>
<dbReference type="Proteomes" id="UP000037551">
    <property type="component" value="Unassembled WGS sequence"/>
</dbReference>
<dbReference type="Gene3D" id="2.40.10.120">
    <property type="match status" value="1"/>
</dbReference>
<dbReference type="PANTHER" id="PTHR43343">
    <property type="entry name" value="PEPTIDASE S12"/>
    <property type="match status" value="1"/>
</dbReference>
<dbReference type="InterPro" id="IPR001478">
    <property type="entry name" value="PDZ"/>
</dbReference>
<organism evidence="6 7">
    <name type="scientific">Pseudomonas fildesensis</name>
    <dbReference type="NCBI Taxonomy" id="1674920"/>
    <lineage>
        <taxon>Bacteria</taxon>
        <taxon>Pseudomonadati</taxon>
        <taxon>Pseudomonadota</taxon>
        <taxon>Gammaproteobacteria</taxon>
        <taxon>Pseudomonadales</taxon>
        <taxon>Pseudomonadaceae</taxon>
        <taxon>Pseudomonas</taxon>
    </lineage>
</organism>
<dbReference type="STRING" id="1674920.ACR52_11805"/>
<keyword evidence="2" id="KW-0645">Protease</keyword>
<dbReference type="AlphaFoldDB" id="A0A0J8FYN7"/>
<dbReference type="FunFam" id="2.40.10.10:FF:000001">
    <property type="entry name" value="Periplasmic serine protease DegS"/>
    <property type="match status" value="1"/>
</dbReference>
<evidence type="ECO:0000256" key="3">
    <source>
        <dbReference type="ARBA" id="ARBA00022801"/>
    </source>
</evidence>
<reference evidence="6 7" key="1">
    <citation type="submission" date="2015-06" db="EMBL/GenBank/DDBJ databases">
        <title>Draft genome sequence of an Antarctic Pseudomonas sp. strain KG01 with full potential for biotechnological applications.</title>
        <authorList>
            <person name="Pavlov M.S."/>
            <person name="Lira F."/>
            <person name="Martinez J.L."/>
            <person name="Marshall S.H."/>
        </authorList>
    </citation>
    <scope>NUCLEOTIDE SEQUENCE [LARGE SCALE GENOMIC DNA]</scope>
    <source>
        <strain evidence="6 7">KG01</strain>
    </source>
</reference>
<dbReference type="GO" id="GO:0006508">
    <property type="term" value="P:proteolysis"/>
    <property type="evidence" value="ECO:0007669"/>
    <property type="project" value="UniProtKB-KW"/>
</dbReference>
<dbReference type="Gene3D" id="2.30.42.10">
    <property type="match status" value="1"/>
</dbReference>
<dbReference type="RefSeq" id="WP_048724238.1">
    <property type="nucleotide sequence ID" value="NZ_JBJGXJ010000001.1"/>
</dbReference>
<keyword evidence="7" id="KW-1185">Reference proteome</keyword>